<dbReference type="GO" id="GO:0005506">
    <property type="term" value="F:iron ion binding"/>
    <property type="evidence" value="ECO:0007669"/>
    <property type="project" value="InterPro"/>
</dbReference>
<organism evidence="3 4">
    <name type="scientific">Acromyrmex charruanus</name>
    <dbReference type="NCBI Taxonomy" id="2715315"/>
    <lineage>
        <taxon>Eukaryota</taxon>
        <taxon>Metazoa</taxon>
        <taxon>Ecdysozoa</taxon>
        <taxon>Arthropoda</taxon>
        <taxon>Hexapoda</taxon>
        <taxon>Insecta</taxon>
        <taxon>Pterygota</taxon>
        <taxon>Neoptera</taxon>
        <taxon>Endopterygota</taxon>
        <taxon>Hymenoptera</taxon>
        <taxon>Apocrita</taxon>
        <taxon>Aculeata</taxon>
        <taxon>Formicoidea</taxon>
        <taxon>Formicidae</taxon>
        <taxon>Myrmicinae</taxon>
        <taxon>Acromyrmex</taxon>
    </lineage>
</organism>
<dbReference type="GO" id="GO:0020037">
    <property type="term" value="F:heme binding"/>
    <property type="evidence" value="ECO:0007669"/>
    <property type="project" value="InterPro"/>
</dbReference>
<comment type="caution">
    <text evidence="3">The sequence shown here is derived from an EMBL/GenBank/DDBJ whole genome shotgun (WGS) entry which is preliminary data.</text>
</comment>
<proteinExistence type="inferred from homology"/>
<dbReference type="AlphaFoldDB" id="A0A836KEM2"/>
<accession>A0A836KEM2</accession>
<dbReference type="Proteomes" id="UP000669903">
    <property type="component" value="Unassembled WGS sequence"/>
</dbReference>
<comment type="similarity">
    <text evidence="1">Belongs to the cytochrome P450 family.</text>
</comment>
<keyword evidence="2" id="KW-0560">Oxidoreductase</keyword>
<dbReference type="Pfam" id="PF00067">
    <property type="entry name" value="p450"/>
    <property type="match status" value="1"/>
</dbReference>
<dbReference type="InterPro" id="IPR036396">
    <property type="entry name" value="Cyt_P450_sf"/>
</dbReference>
<dbReference type="EMBL" id="JAANIC010000967">
    <property type="protein sequence ID" value="KAG5347293.1"/>
    <property type="molecule type" value="Genomic_DNA"/>
</dbReference>
<keyword evidence="4" id="KW-1185">Reference proteome</keyword>
<sequence>KDCTSSFIPMLISNRHFKIVHCVVHVLGTMWQSQRKTLTPTFHFNILQRFVEIFDKESKNMVKSLKNAKGAVVKDLSSFISEYTLNGICGNYKIILNFLNIK</sequence>
<evidence type="ECO:0000313" key="4">
    <source>
        <dbReference type="Proteomes" id="UP000669903"/>
    </source>
</evidence>
<evidence type="ECO:0000256" key="1">
    <source>
        <dbReference type="ARBA" id="ARBA00010617"/>
    </source>
</evidence>
<dbReference type="SUPFAM" id="SSF48264">
    <property type="entry name" value="Cytochrome P450"/>
    <property type="match status" value="1"/>
</dbReference>
<feature type="non-terminal residue" evidence="3">
    <location>
        <position position="102"/>
    </location>
</feature>
<dbReference type="GO" id="GO:0004497">
    <property type="term" value="F:monooxygenase activity"/>
    <property type="evidence" value="ECO:0007669"/>
    <property type="project" value="UniProtKB-KW"/>
</dbReference>
<evidence type="ECO:0000256" key="2">
    <source>
        <dbReference type="ARBA" id="ARBA00023033"/>
    </source>
</evidence>
<name>A0A836KEM2_9HYME</name>
<reference evidence="3" key="1">
    <citation type="submission" date="2020-03" db="EMBL/GenBank/DDBJ databases">
        <title>Relaxed selection underlies rapid genomic changes in the transitions from sociality to social parasitism in ants.</title>
        <authorList>
            <person name="Bi X."/>
        </authorList>
    </citation>
    <scope>NUCLEOTIDE SEQUENCE</scope>
    <source>
        <strain evidence="3">BGI-DK2014a</strain>
        <tissue evidence="3">Whole body</tissue>
    </source>
</reference>
<gene>
    <name evidence="3" type="primary">Cyp4ac3</name>
    <name evidence="3" type="ORF">G6Z76_0000065</name>
</gene>
<dbReference type="InterPro" id="IPR001128">
    <property type="entry name" value="Cyt_P450"/>
</dbReference>
<keyword evidence="2" id="KW-0503">Monooxygenase</keyword>
<dbReference type="GO" id="GO:0016705">
    <property type="term" value="F:oxidoreductase activity, acting on paired donors, with incorporation or reduction of molecular oxygen"/>
    <property type="evidence" value="ECO:0007669"/>
    <property type="project" value="InterPro"/>
</dbReference>
<protein>
    <submittedName>
        <fullName evidence="3">C4AC3 protein</fullName>
    </submittedName>
</protein>
<feature type="non-terminal residue" evidence="3">
    <location>
        <position position="1"/>
    </location>
</feature>
<evidence type="ECO:0000313" key="3">
    <source>
        <dbReference type="EMBL" id="KAG5347293.1"/>
    </source>
</evidence>
<dbReference type="Gene3D" id="1.10.630.10">
    <property type="entry name" value="Cytochrome P450"/>
    <property type="match status" value="1"/>
</dbReference>